<evidence type="ECO:0000313" key="1">
    <source>
        <dbReference type="EMBL" id="KAK4191043.1"/>
    </source>
</evidence>
<comment type="caution">
    <text evidence="1">The sequence shown here is derived from an EMBL/GenBank/DDBJ whole genome shotgun (WGS) entry which is preliminary data.</text>
</comment>
<name>A0AAN6WZ23_9PEZI</name>
<evidence type="ECO:0000313" key="2">
    <source>
        <dbReference type="Proteomes" id="UP001302126"/>
    </source>
</evidence>
<accession>A0AAN6WZ23</accession>
<sequence length="251" mass="27644">MSSKESGIILVRSRISSPLLTPETFKKWYEEVHIPDVLATGKVRFALRYRAVDEEGAAGGLPFLAIYHLDDMSWLHEDDCTFWKIPLHSDILPEGAATIFDVAQFDTAFYTTFGYIEAGAFHAGAADISVTAPGDLLRLQPLDWDRDTDADGLAEKLACVDANRRASAPARSVLYHVDKSRPHPPSFPPKATVPGERKILTIHEMFGGNGFAKAVSDDDKESAAVVEYKLLSARPIRWDTTKKNPSTVSPS</sequence>
<reference evidence="1" key="2">
    <citation type="submission" date="2023-05" db="EMBL/GenBank/DDBJ databases">
        <authorList>
            <consortium name="Lawrence Berkeley National Laboratory"/>
            <person name="Steindorff A."/>
            <person name="Hensen N."/>
            <person name="Bonometti L."/>
            <person name="Westerberg I."/>
            <person name="Brannstrom I.O."/>
            <person name="Guillou S."/>
            <person name="Cros-Aarteil S."/>
            <person name="Calhoun S."/>
            <person name="Haridas S."/>
            <person name="Kuo A."/>
            <person name="Mondo S."/>
            <person name="Pangilinan J."/>
            <person name="Riley R."/>
            <person name="Labutti K."/>
            <person name="Andreopoulos B."/>
            <person name="Lipzen A."/>
            <person name="Chen C."/>
            <person name="Yanf M."/>
            <person name="Daum C."/>
            <person name="Ng V."/>
            <person name="Clum A."/>
            <person name="Ohm R."/>
            <person name="Martin F."/>
            <person name="Silar P."/>
            <person name="Natvig D."/>
            <person name="Lalanne C."/>
            <person name="Gautier V."/>
            <person name="Ament-Velasquez S.L."/>
            <person name="Kruys A."/>
            <person name="Hutchinson M.I."/>
            <person name="Powell A.J."/>
            <person name="Barry K."/>
            <person name="Miller A.N."/>
            <person name="Grigoriev I.V."/>
            <person name="Debuchy R."/>
            <person name="Gladieux P."/>
            <person name="Thoren M.H."/>
            <person name="Johannesson H."/>
        </authorList>
    </citation>
    <scope>NUCLEOTIDE SEQUENCE</scope>
    <source>
        <strain evidence="1">PSN309</strain>
    </source>
</reference>
<dbReference type="Proteomes" id="UP001302126">
    <property type="component" value="Unassembled WGS sequence"/>
</dbReference>
<keyword evidence="2" id="KW-1185">Reference proteome</keyword>
<gene>
    <name evidence="1" type="ORF">QBC35DRAFT_488062</name>
</gene>
<dbReference type="EMBL" id="MU864361">
    <property type="protein sequence ID" value="KAK4191043.1"/>
    <property type="molecule type" value="Genomic_DNA"/>
</dbReference>
<dbReference type="AlphaFoldDB" id="A0AAN6WZ23"/>
<proteinExistence type="predicted"/>
<reference evidence="1" key="1">
    <citation type="journal article" date="2023" name="Mol. Phylogenet. Evol.">
        <title>Genome-scale phylogeny and comparative genomics of the fungal order Sordariales.</title>
        <authorList>
            <person name="Hensen N."/>
            <person name="Bonometti L."/>
            <person name="Westerberg I."/>
            <person name="Brannstrom I.O."/>
            <person name="Guillou S."/>
            <person name="Cros-Aarteil S."/>
            <person name="Calhoun S."/>
            <person name="Haridas S."/>
            <person name="Kuo A."/>
            <person name="Mondo S."/>
            <person name="Pangilinan J."/>
            <person name="Riley R."/>
            <person name="LaButti K."/>
            <person name="Andreopoulos B."/>
            <person name="Lipzen A."/>
            <person name="Chen C."/>
            <person name="Yan M."/>
            <person name="Daum C."/>
            <person name="Ng V."/>
            <person name="Clum A."/>
            <person name="Steindorff A."/>
            <person name="Ohm R.A."/>
            <person name="Martin F."/>
            <person name="Silar P."/>
            <person name="Natvig D.O."/>
            <person name="Lalanne C."/>
            <person name="Gautier V."/>
            <person name="Ament-Velasquez S.L."/>
            <person name="Kruys A."/>
            <person name="Hutchinson M.I."/>
            <person name="Powell A.J."/>
            <person name="Barry K."/>
            <person name="Miller A.N."/>
            <person name="Grigoriev I.V."/>
            <person name="Debuchy R."/>
            <person name="Gladieux P."/>
            <person name="Hiltunen Thoren M."/>
            <person name="Johannesson H."/>
        </authorList>
    </citation>
    <scope>NUCLEOTIDE SEQUENCE</scope>
    <source>
        <strain evidence="1">PSN309</strain>
    </source>
</reference>
<protein>
    <submittedName>
        <fullName evidence="1">Uncharacterized protein</fullName>
    </submittedName>
</protein>
<organism evidence="1 2">
    <name type="scientific">Podospora australis</name>
    <dbReference type="NCBI Taxonomy" id="1536484"/>
    <lineage>
        <taxon>Eukaryota</taxon>
        <taxon>Fungi</taxon>
        <taxon>Dikarya</taxon>
        <taxon>Ascomycota</taxon>
        <taxon>Pezizomycotina</taxon>
        <taxon>Sordariomycetes</taxon>
        <taxon>Sordariomycetidae</taxon>
        <taxon>Sordariales</taxon>
        <taxon>Podosporaceae</taxon>
        <taxon>Podospora</taxon>
    </lineage>
</organism>